<name>A0AAV8ZA54_9CUCU</name>
<organism evidence="1 2">
    <name type="scientific">Aromia moschata</name>
    <dbReference type="NCBI Taxonomy" id="1265417"/>
    <lineage>
        <taxon>Eukaryota</taxon>
        <taxon>Metazoa</taxon>
        <taxon>Ecdysozoa</taxon>
        <taxon>Arthropoda</taxon>
        <taxon>Hexapoda</taxon>
        <taxon>Insecta</taxon>
        <taxon>Pterygota</taxon>
        <taxon>Neoptera</taxon>
        <taxon>Endopterygota</taxon>
        <taxon>Coleoptera</taxon>
        <taxon>Polyphaga</taxon>
        <taxon>Cucujiformia</taxon>
        <taxon>Chrysomeloidea</taxon>
        <taxon>Cerambycidae</taxon>
        <taxon>Cerambycinae</taxon>
        <taxon>Callichromatini</taxon>
        <taxon>Aromia</taxon>
    </lineage>
</organism>
<evidence type="ECO:0000313" key="2">
    <source>
        <dbReference type="Proteomes" id="UP001162162"/>
    </source>
</evidence>
<dbReference type="EMBL" id="JAPWTK010000007">
    <property type="protein sequence ID" value="KAJ8960823.1"/>
    <property type="molecule type" value="Genomic_DNA"/>
</dbReference>
<evidence type="ECO:0000313" key="1">
    <source>
        <dbReference type="EMBL" id="KAJ8960823.1"/>
    </source>
</evidence>
<sequence>MEIPYVYGATVAEWVKAPSFQSRYLCARYPNIPESGEQRLRSSRGDEDCCYTHCGAPGRGERPGAGGGGGGGGSRWSPETFGVCEHCPGRPPAEALPMAPTYRAGARPRTINRVFLLWTAWMTLLLQTDRQIYLSTIQCLLVMCALCVRTPMCWLKTKWRHSCS</sequence>
<accession>A0AAV8ZA54</accession>
<dbReference type="AlphaFoldDB" id="A0AAV8ZA54"/>
<proteinExistence type="predicted"/>
<dbReference type="Proteomes" id="UP001162162">
    <property type="component" value="Unassembled WGS sequence"/>
</dbReference>
<protein>
    <submittedName>
        <fullName evidence="1">Uncharacterized protein</fullName>
    </submittedName>
</protein>
<keyword evidence="2" id="KW-1185">Reference proteome</keyword>
<gene>
    <name evidence="1" type="ORF">NQ318_020119</name>
</gene>
<reference evidence="1" key="1">
    <citation type="journal article" date="2023" name="Insect Mol. Biol.">
        <title>Genome sequencing provides insights into the evolution of gene families encoding plant cell wall-degrading enzymes in longhorned beetles.</title>
        <authorList>
            <person name="Shin N.R."/>
            <person name="Okamura Y."/>
            <person name="Kirsch R."/>
            <person name="Pauchet Y."/>
        </authorList>
    </citation>
    <scope>NUCLEOTIDE SEQUENCE</scope>
    <source>
        <strain evidence="1">AMC_N1</strain>
    </source>
</reference>
<comment type="caution">
    <text evidence="1">The sequence shown here is derived from an EMBL/GenBank/DDBJ whole genome shotgun (WGS) entry which is preliminary data.</text>
</comment>